<accession>A0A5B9E7T1</accession>
<dbReference type="OrthoDB" id="144737at2"/>
<dbReference type="GO" id="GO:0031412">
    <property type="term" value="P:gas vesicle organization"/>
    <property type="evidence" value="ECO:0007669"/>
    <property type="project" value="InterPro"/>
</dbReference>
<dbReference type="PANTHER" id="PTHR36852">
    <property type="entry name" value="PROTEIN GVPL 2"/>
    <property type="match status" value="1"/>
</dbReference>
<evidence type="ECO:0000313" key="4">
    <source>
        <dbReference type="EMBL" id="QEE27829.1"/>
    </source>
</evidence>
<dbReference type="AlphaFoldDB" id="A0A5B9E7T1"/>
<keyword evidence="5" id="KW-1185">Reference proteome</keyword>
<dbReference type="KEGG" id="talb:FTW19_07355"/>
<dbReference type="RefSeq" id="WP_147647019.1">
    <property type="nucleotide sequence ID" value="NZ_CP042806.1"/>
</dbReference>
<evidence type="ECO:0000256" key="3">
    <source>
        <dbReference type="ARBA" id="ARBA00035643"/>
    </source>
</evidence>
<proteinExistence type="inferred from homology"/>
<organism evidence="4 5">
    <name type="scientific">Terriglobus albidus</name>
    <dbReference type="NCBI Taxonomy" id="1592106"/>
    <lineage>
        <taxon>Bacteria</taxon>
        <taxon>Pseudomonadati</taxon>
        <taxon>Acidobacteriota</taxon>
        <taxon>Terriglobia</taxon>
        <taxon>Terriglobales</taxon>
        <taxon>Acidobacteriaceae</taxon>
        <taxon>Terriglobus</taxon>
    </lineage>
</organism>
<dbReference type="EMBL" id="CP042806">
    <property type="protein sequence ID" value="QEE27829.1"/>
    <property type="molecule type" value="Genomic_DNA"/>
</dbReference>
<evidence type="ECO:0000313" key="5">
    <source>
        <dbReference type="Proteomes" id="UP000321820"/>
    </source>
</evidence>
<gene>
    <name evidence="4" type="ORF">FTW19_07355</name>
</gene>
<keyword evidence="1" id="KW-0304">Gas vesicle</keyword>
<reference evidence="4 5" key="1">
    <citation type="submission" date="2019-08" db="EMBL/GenBank/DDBJ databases">
        <title>Complete genome sequence of Terriglobus albidus strain ORNL.</title>
        <authorList>
            <person name="Podar M."/>
        </authorList>
    </citation>
    <scope>NUCLEOTIDE SEQUENCE [LARGE SCALE GENOMIC DNA]</scope>
    <source>
        <strain evidence="4 5">ORNL</strain>
    </source>
</reference>
<evidence type="ECO:0000256" key="1">
    <source>
        <dbReference type="ARBA" id="ARBA00022987"/>
    </source>
</evidence>
<dbReference type="Pfam" id="PF06386">
    <property type="entry name" value="GvpL_GvpF"/>
    <property type="match status" value="1"/>
</dbReference>
<evidence type="ECO:0000256" key="2">
    <source>
        <dbReference type="ARBA" id="ARBA00035108"/>
    </source>
</evidence>
<dbReference type="Proteomes" id="UP000321820">
    <property type="component" value="Chromosome"/>
</dbReference>
<dbReference type="PANTHER" id="PTHR36852:SF1">
    <property type="entry name" value="PROTEIN GVPL 2"/>
    <property type="match status" value="1"/>
</dbReference>
<sequence>MSWYAYCIAERQAFPELSRHRRPMPLENVKGLFGNQVFLFPASDLAVLVSEHSEEDAARIDQQCQKDHARVIADCFKQTTLLPFRFNTTFTDDDALRRSIRSNHRHFVANLERFQGKAEMHLKVLVDDVEGASKMQTCCAGKEYLAGLREQAARQRERQARARALSVQLNRMFLPLAEEISCKRLDSGKLLIDIAHLIDRKCVERYQNKYVQAQQTMKDCQFQLSGPWPPYHFVHRPQTGHQTHQPAVPAQVVAAAARVPVAAVSA</sequence>
<comment type="subcellular location">
    <subcellularLocation>
        <location evidence="2">Gas vesicle</location>
    </subcellularLocation>
</comment>
<protein>
    <submittedName>
        <fullName evidence="4">GvpL/GvpF family gas vesicle protein</fullName>
    </submittedName>
</protein>
<name>A0A5B9E7T1_9BACT</name>
<dbReference type="InterPro" id="IPR009430">
    <property type="entry name" value="GvpL/GvpF"/>
</dbReference>
<dbReference type="GO" id="GO:0031411">
    <property type="term" value="C:gas vesicle"/>
    <property type="evidence" value="ECO:0007669"/>
    <property type="project" value="UniProtKB-SubCell"/>
</dbReference>
<comment type="similarity">
    <text evidence="3">Belongs to the gas vesicle GvpF/GvpL family.</text>
</comment>